<reference evidence="2 3" key="1">
    <citation type="submission" date="2021-03" db="EMBL/GenBank/DDBJ databases">
        <title>Sequencing the genomes of 1000 actinobacteria strains.</title>
        <authorList>
            <person name="Klenk H.-P."/>
        </authorList>
    </citation>
    <scope>NUCLEOTIDE SEQUENCE [LARGE SCALE GENOMIC DNA]</scope>
    <source>
        <strain evidence="2 3">DSM 24221</strain>
    </source>
</reference>
<keyword evidence="3" id="KW-1185">Reference proteome</keyword>
<dbReference type="Pfam" id="PF04954">
    <property type="entry name" value="SIP"/>
    <property type="match status" value="1"/>
</dbReference>
<dbReference type="RefSeq" id="WP_165136821.1">
    <property type="nucleotide sequence ID" value="NZ_CP049253.1"/>
</dbReference>
<comment type="caution">
    <text evidence="2">The sequence shown here is derived from an EMBL/GenBank/DDBJ whole genome shotgun (WGS) entry which is preliminary data.</text>
</comment>
<name>A0ABS4ZGZ1_9MICO</name>
<dbReference type="Gene3D" id="3.40.50.80">
    <property type="entry name" value="Nucleotide-binding domain of ferredoxin-NADP reductase (FNR) module"/>
    <property type="match status" value="1"/>
</dbReference>
<dbReference type="InterPro" id="IPR007037">
    <property type="entry name" value="SIP_rossman_dom"/>
</dbReference>
<protein>
    <submittedName>
        <fullName evidence="2">NADPH-dependent ferric siderophore reductase</fullName>
    </submittedName>
</protein>
<sequence>MPVTSVRSDHDAVACRARGHSRAQYLVTADESALPELEMLLATLPLCATGRVFIEVPDSSWITPVSAPARMTVTWLDRSTRRGIGGPCRTGAALTRAAIAYADEVICEHTSVCGTNVTLLGGFVSTADIAEHLIDNRGVHRSDITVREALNAYV</sequence>
<evidence type="ECO:0000313" key="3">
    <source>
        <dbReference type="Proteomes" id="UP001519362"/>
    </source>
</evidence>
<organism evidence="2 3">
    <name type="scientific">Microbacterium amylolyticum</name>
    <dbReference type="NCBI Taxonomy" id="936337"/>
    <lineage>
        <taxon>Bacteria</taxon>
        <taxon>Bacillati</taxon>
        <taxon>Actinomycetota</taxon>
        <taxon>Actinomycetes</taxon>
        <taxon>Micrococcales</taxon>
        <taxon>Microbacteriaceae</taxon>
        <taxon>Microbacterium</taxon>
    </lineage>
</organism>
<evidence type="ECO:0000313" key="2">
    <source>
        <dbReference type="EMBL" id="MBP2436268.1"/>
    </source>
</evidence>
<evidence type="ECO:0000259" key="1">
    <source>
        <dbReference type="Pfam" id="PF04954"/>
    </source>
</evidence>
<dbReference type="Proteomes" id="UP001519362">
    <property type="component" value="Unassembled WGS sequence"/>
</dbReference>
<proteinExistence type="predicted"/>
<dbReference type="InterPro" id="IPR039261">
    <property type="entry name" value="FNR_nucleotide-bd"/>
</dbReference>
<dbReference type="EMBL" id="JAGIOL010000001">
    <property type="protein sequence ID" value="MBP2436268.1"/>
    <property type="molecule type" value="Genomic_DNA"/>
</dbReference>
<gene>
    <name evidence="2" type="ORF">JOF34_000854</name>
</gene>
<accession>A0ABS4ZGZ1</accession>
<feature type="domain" description="SIP-like Rossmann fold" evidence="1">
    <location>
        <begin position="24"/>
        <end position="145"/>
    </location>
</feature>